<evidence type="ECO:0000256" key="1">
    <source>
        <dbReference type="ARBA" id="ARBA00001946"/>
    </source>
</evidence>
<dbReference type="HAMAP" id="MF_00185">
    <property type="entry name" value="IPP_trans"/>
    <property type="match status" value="1"/>
</dbReference>
<comment type="catalytic activity">
    <reaction evidence="9">
        <text>adenosine(37) in tRNA + dimethylallyl diphosphate = N(6)-dimethylallyladenosine(37) in tRNA + diphosphate</text>
        <dbReference type="Rhea" id="RHEA:26482"/>
        <dbReference type="Rhea" id="RHEA-COMP:10162"/>
        <dbReference type="Rhea" id="RHEA-COMP:10375"/>
        <dbReference type="ChEBI" id="CHEBI:33019"/>
        <dbReference type="ChEBI" id="CHEBI:57623"/>
        <dbReference type="ChEBI" id="CHEBI:74411"/>
        <dbReference type="ChEBI" id="CHEBI:74415"/>
        <dbReference type="EC" id="2.5.1.75"/>
    </reaction>
</comment>
<dbReference type="Proteomes" id="UP000041254">
    <property type="component" value="Unassembled WGS sequence"/>
</dbReference>
<dbReference type="FunCoup" id="A0A0G4EN64">
    <property type="interactions" value="415"/>
</dbReference>
<dbReference type="Gene3D" id="3.40.50.300">
    <property type="entry name" value="P-loop containing nucleotide triphosphate hydrolases"/>
    <property type="match status" value="1"/>
</dbReference>
<evidence type="ECO:0000256" key="9">
    <source>
        <dbReference type="ARBA" id="ARBA00049563"/>
    </source>
</evidence>
<dbReference type="STRING" id="1169540.A0A0G4EN64"/>
<keyword evidence="7" id="KW-0067">ATP-binding</keyword>
<evidence type="ECO:0000256" key="5">
    <source>
        <dbReference type="ARBA" id="ARBA00022694"/>
    </source>
</evidence>
<dbReference type="OrthoDB" id="775260at2759"/>
<dbReference type="InterPro" id="IPR018022">
    <property type="entry name" value="IPT"/>
</dbReference>
<dbReference type="Gene3D" id="1.10.20.140">
    <property type="match status" value="1"/>
</dbReference>
<evidence type="ECO:0000256" key="6">
    <source>
        <dbReference type="ARBA" id="ARBA00022741"/>
    </source>
</evidence>
<keyword evidence="4" id="KW-0808">Transferase</keyword>
<dbReference type="InterPro" id="IPR027417">
    <property type="entry name" value="P-loop_NTPase"/>
</dbReference>
<name>A0A0G4EN64_VITBC</name>
<proteinExistence type="inferred from homology"/>
<dbReference type="AlphaFoldDB" id="A0A0G4EN64"/>
<evidence type="ECO:0000256" key="3">
    <source>
        <dbReference type="ARBA" id="ARBA00012665"/>
    </source>
</evidence>
<evidence type="ECO:0000256" key="7">
    <source>
        <dbReference type="ARBA" id="ARBA00022840"/>
    </source>
</evidence>
<reference evidence="10 11" key="1">
    <citation type="submission" date="2014-11" db="EMBL/GenBank/DDBJ databases">
        <authorList>
            <person name="Zhu J."/>
            <person name="Qi W."/>
            <person name="Song R."/>
        </authorList>
    </citation>
    <scope>NUCLEOTIDE SEQUENCE [LARGE SCALE GENOMIC DNA]</scope>
</reference>
<keyword evidence="6" id="KW-0547">Nucleotide-binding</keyword>
<dbReference type="InParanoid" id="A0A0G4EN64"/>
<keyword evidence="11" id="KW-1185">Reference proteome</keyword>
<evidence type="ECO:0000256" key="4">
    <source>
        <dbReference type="ARBA" id="ARBA00022679"/>
    </source>
</evidence>
<dbReference type="Pfam" id="PF01715">
    <property type="entry name" value="IPPT"/>
    <property type="match status" value="1"/>
</dbReference>
<dbReference type="GO" id="GO:0006400">
    <property type="term" value="P:tRNA modification"/>
    <property type="evidence" value="ECO:0007669"/>
    <property type="project" value="TreeGrafter"/>
</dbReference>
<dbReference type="VEuPathDB" id="CryptoDB:Vbra_5255"/>
<dbReference type="GO" id="GO:0052381">
    <property type="term" value="F:tRNA dimethylallyltransferase activity"/>
    <property type="evidence" value="ECO:0007669"/>
    <property type="project" value="UniProtKB-EC"/>
</dbReference>
<comment type="similarity">
    <text evidence="2">Belongs to the IPP transferase family.</text>
</comment>
<dbReference type="EC" id="2.5.1.75" evidence="3"/>
<protein>
    <recommendedName>
        <fullName evidence="3">tRNA dimethylallyltransferase</fullName>
        <ecNumber evidence="3">2.5.1.75</ecNumber>
    </recommendedName>
</protein>
<sequence length="385" mass="42624">MTTEKSSAFLDAADESLSAGKPPTKVLMIAGVTAAGKTDLSLDLAEALDGELISLDSVQIYKGADIGSGKIHPSQRRGLPHHLIDTFEPSERNVTAFDVCEMVRKEVLPGVLARGKTPIFVGGTGLYTRMLLWGPSEAPGPDMALRSQLEDEADEEGTTAMWDRLNAIDPLYAAKLSVNDRKRILRGLEICLSSNKRVSDFPFGATDTLIEESRDDAPPPLADEEWRRGFLVDQGTWDVRGWFLVRPRDVLRTRIAARLDGMLADGLVDEVKQLKNSGLEDNISLSKAVGYRQVLAALAECKSPDGVLNGEELTALRERIVTDTYRFAKRQLTWFRSKDEACFRWIDMDKMGEQGALGVIVADFRKARGERETGDSYHASRFDYI</sequence>
<evidence type="ECO:0000313" key="11">
    <source>
        <dbReference type="Proteomes" id="UP000041254"/>
    </source>
</evidence>
<dbReference type="OMA" id="VPHYLID"/>
<comment type="cofactor">
    <cofactor evidence="1">
        <name>Mg(2+)</name>
        <dbReference type="ChEBI" id="CHEBI:18420"/>
    </cofactor>
</comment>
<keyword evidence="8" id="KW-0460">Magnesium</keyword>
<dbReference type="GO" id="GO:0005524">
    <property type="term" value="F:ATP binding"/>
    <property type="evidence" value="ECO:0007669"/>
    <property type="project" value="UniProtKB-KW"/>
</dbReference>
<evidence type="ECO:0000256" key="2">
    <source>
        <dbReference type="ARBA" id="ARBA00005842"/>
    </source>
</evidence>
<keyword evidence="5" id="KW-0819">tRNA processing</keyword>
<evidence type="ECO:0000256" key="8">
    <source>
        <dbReference type="ARBA" id="ARBA00022842"/>
    </source>
</evidence>
<organism evidence="10 11">
    <name type="scientific">Vitrella brassicaformis (strain CCMP3155)</name>
    <dbReference type="NCBI Taxonomy" id="1169540"/>
    <lineage>
        <taxon>Eukaryota</taxon>
        <taxon>Sar</taxon>
        <taxon>Alveolata</taxon>
        <taxon>Colpodellida</taxon>
        <taxon>Vitrellaceae</taxon>
        <taxon>Vitrella</taxon>
    </lineage>
</organism>
<evidence type="ECO:0000313" key="10">
    <source>
        <dbReference type="EMBL" id="CEL98469.1"/>
    </source>
</evidence>
<dbReference type="EMBL" id="CDMY01000271">
    <property type="protein sequence ID" value="CEL98469.1"/>
    <property type="molecule type" value="Genomic_DNA"/>
</dbReference>
<dbReference type="PANTHER" id="PTHR11088">
    <property type="entry name" value="TRNA DIMETHYLALLYLTRANSFERASE"/>
    <property type="match status" value="1"/>
</dbReference>
<dbReference type="PANTHER" id="PTHR11088:SF60">
    <property type="entry name" value="TRNA DIMETHYLALLYLTRANSFERASE"/>
    <property type="match status" value="1"/>
</dbReference>
<dbReference type="PhylomeDB" id="A0A0G4EN64"/>
<dbReference type="SUPFAM" id="SSF52540">
    <property type="entry name" value="P-loop containing nucleoside triphosphate hydrolases"/>
    <property type="match status" value="2"/>
</dbReference>
<gene>
    <name evidence="10" type="ORF">Vbra_5255</name>
</gene>
<dbReference type="InterPro" id="IPR039657">
    <property type="entry name" value="Dimethylallyltransferase"/>
</dbReference>
<accession>A0A0G4EN64</accession>